<evidence type="ECO:0000313" key="1">
    <source>
        <dbReference type="EMBL" id="KAH3677578.1"/>
    </source>
</evidence>
<dbReference type="OrthoDB" id="10253744at2759"/>
<dbReference type="Gene3D" id="3.40.30.10">
    <property type="entry name" value="Glutaredoxin"/>
    <property type="match status" value="1"/>
</dbReference>
<accession>A0A9P8PSG4</accession>
<name>A0A9P8PSG4_WICPI</name>
<gene>
    <name evidence="1" type="ORF">WICPIJ_008958</name>
</gene>
<protein>
    <recommendedName>
        <fullName evidence="3">Actin patches distal protein 1</fullName>
    </recommendedName>
</protein>
<organism evidence="1 2">
    <name type="scientific">Wickerhamomyces pijperi</name>
    <name type="common">Yeast</name>
    <name type="synonym">Pichia pijperi</name>
    <dbReference type="NCBI Taxonomy" id="599730"/>
    <lineage>
        <taxon>Eukaryota</taxon>
        <taxon>Fungi</taxon>
        <taxon>Dikarya</taxon>
        <taxon>Ascomycota</taxon>
        <taxon>Saccharomycotina</taxon>
        <taxon>Saccharomycetes</taxon>
        <taxon>Phaffomycetales</taxon>
        <taxon>Wickerhamomycetaceae</taxon>
        <taxon>Wickerhamomyces</taxon>
    </lineage>
</organism>
<dbReference type="PANTHER" id="PTHR31902">
    <property type="entry name" value="ACTIN PATCHES DISTAL PROTEIN 1"/>
    <property type="match status" value="1"/>
</dbReference>
<proteinExistence type="predicted"/>
<dbReference type="InterPro" id="IPR009737">
    <property type="entry name" value="Aim32/Apd1-like"/>
</dbReference>
<comment type="caution">
    <text evidence="1">The sequence shown here is derived from an EMBL/GenBank/DDBJ whole genome shotgun (WGS) entry which is preliminary data.</text>
</comment>
<dbReference type="SUPFAM" id="SSF52833">
    <property type="entry name" value="Thioredoxin-like"/>
    <property type="match status" value="1"/>
</dbReference>
<evidence type="ECO:0008006" key="3">
    <source>
        <dbReference type="Google" id="ProtNLM"/>
    </source>
</evidence>
<reference evidence="1" key="2">
    <citation type="submission" date="2021-01" db="EMBL/GenBank/DDBJ databases">
        <authorList>
            <person name="Schikora-Tamarit M.A."/>
        </authorList>
    </citation>
    <scope>NUCLEOTIDE SEQUENCE</scope>
    <source>
        <strain evidence="1">CBS2887</strain>
    </source>
</reference>
<dbReference type="Proteomes" id="UP000774326">
    <property type="component" value="Unassembled WGS sequence"/>
</dbReference>
<dbReference type="CDD" id="cd03062">
    <property type="entry name" value="TRX_Fd_Sucrase"/>
    <property type="match status" value="1"/>
</dbReference>
<dbReference type="EMBL" id="JAEUBG010005161">
    <property type="protein sequence ID" value="KAH3677578.1"/>
    <property type="molecule type" value="Genomic_DNA"/>
</dbReference>
<dbReference type="AlphaFoldDB" id="A0A9P8PSG4"/>
<dbReference type="Pfam" id="PF06999">
    <property type="entry name" value="Suc_Fer-like"/>
    <property type="match status" value="1"/>
</dbReference>
<dbReference type="PANTHER" id="PTHR31902:SF14">
    <property type="entry name" value="ACTIN PATCHES DISTAL PROTEIN 1"/>
    <property type="match status" value="1"/>
</dbReference>
<dbReference type="InterPro" id="IPR036249">
    <property type="entry name" value="Thioredoxin-like_sf"/>
</dbReference>
<sequence length="298" mass="33221">MLKSLISKFTEDPKIKRDEEISKSVPLSDCSSECDSCTAKFPASVKIEDGDIYNSSKPTSLHFVVPTGKTDWAHDATSTANTVENQISKWIEKKSSKIVTNLNEGSVKVSTSSLPFDSLDPRCYDGSVNDVLILPYFIWLRKIDVANVDSVLGELVPALIKSREETLPPPTEIQGYKIEPSNAHSYVFLCSHKTRDKRCGITAPIMKKEMDFRLRDTGHYRDFGDDSPDGVFVQFINHVGGHKFSANVIVYLRTGEIIWLAKCNPLNARPIIDETVLGGGKVWGDLVRVVQKSKGIQW</sequence>
<evidence type="ECO:0000313" key="2">
    <source>
        <dbReference type="Proteomes" id="UP000774326"/>
    </source>
</evidence>
<reference evidence="1" key="1">
    <citation type="journal article" date="2021" name="Open Biol.">
        <title>Shared evolutionary footprints suggest mitochondrial oxidative damage underlies multiple complex I losses in fungi.</title>
        <authorList>
            <person name="Schikora-Tamarit M.A."/>
            <person name="Marcet-Houben M."/>
            <person name="Nosek J."/>
            <person name="Gabaldon T."/>
        </authorList>
    </citation>
    <scope>NUCLEOTIDE SEQUENCE</scope>
    <source>
        <strain evidence="1">CBS2887</strain>
    </source>
</reference>
<keyword evidence="2" id="KW-1185">Reference proteome</keyword>